<name>A0A5N0EGT7_9NOCA</name>
<dbReference type="EMBL" id="VXLC01000004">
    <property type="protein sequence ID" value="KAA8888196.1"/>
    <property type="molecule type" value="Genomic_DNA"/>
</dbReference>
<sequence>MNQEIIEYEDRWLLWPLRDSRGNRIEWGSDEFALSMDSGFRIVAGYGTELSPRFYRGFPDRHVITHWPKAEVEQILGAPVKATAFFKTGCVQLGFGNGWVMLTSEHYPDVPFSVYSGKDLLWRRSGMVEQTKYPVIQVNRWTGDRITAPPWPSRPADLNINYDSDDIND</sequence>
<evidence type="ECO:0000313" key="2">
    <source>
        <dbReference type="Proteomes" id="UP000323876"/>
    </source>
</evidence>
<protein>
    <submittedName>
        <fullName evidence="1">Uncharacterized protein</fullName>
    </submittedName>
</protein>
<organism evidence="1 2">
    <name type="scientific">Nocardia colli</name>
    <dbReference type="NCBI Taxonomy" id="2545717"/>
    <lineage>
        <taxon>Bacteria</taxon>
        <taxon>Bacillati</taxon>
        <taxon>Actinomycetota</taxon>
        <taxon>Actinomycetes</taxon>
        <taxon>Mycobacteriales</taxon>
        <taxon>Nocardiaceae</taxon>
        <taxon>Nocardia</taxon>
    </lineage>
</organism>
<dbReference type="RefSeq" id="WP_150402364.1">
    <property type="nucleotide sequence ID" value="NZ_VXLC01000004.1"/>
</dbReference>
<dbReference type="OrthoDB" id="3429377at2"/>
<reference evidence="1 2" key="1">
    <citation type="submission" date="2019-09" db="EMBL/GenBank/DDBJ databases">
        <authorList>
            <person name="Wang X."/>
        </authorList>
    </citation>
    <scope>NUCLEOTIDE SEQUENCE [LARGE SCALE GENOMIC DNA]</scope>
    <source>
        <strain evidence="1 2">CICC 11023</strain>
    </source>
</reference>
<evidence type="ECO:0000313" key="1">
    <source>
        <dbReference type="EMBL" id="KAA8888196.1"/>
    </source>
</evidence>
<dbReference type="Proteomes" id="UP000323876">
    <property type="component" value="Unassembled WGS sequence"/>
</dbReference>
<gene>
    <name evidence="1" type="ORF">F3087_14155</name>
</gene>
<dbReference type="AlphaFoldDB" id="A0A5N0EGT7"/>
<accession>A0A5N0EGT7</accession>
<keyword evidence="2" id="KW-1185">Reference proteome</keyword>
<proteinExistence type="predicted"/>
<comment type="caution">
    <text evidence="1">The sequence shown here is derived from an EMBL/GenBank/DDBJ whole genome shotgun (WGS) entry which is preliminary data.</text>
</comment>